<feature type="binding site" evidence="9">
    <location>
        <position position="185"/>
    </location>
    <ligand>
        <name>phosphoenolpyruvate</name>
        <dbReference type="ChEBI" id="CHEBI:58702"/>
    </ligand>
</feature>
<dbReference type="Pfam" id="PF00275">
    <property type="entry name" value="EPSP_synthase"/>
    <property type="match status" value="1"/>
</dbReference>
<evidence type="ECO:0000256" key="2">
    <source>
        <dbReference type="ARBA" id="ARBA00004811"/>
    </source>
</evidence>
<dbReference type="PROSITE" id="PS00104">
    <property type="entry name" value="EPSP_SYNTHASE_1"/>
    <property type="match status" value="1"/>
</dbReference>
<comment type="pathway">
    <text evidence="2 9">Metabolic intermediate biosynthesis; chorismate biosynthesis; chorismate from D-erythrose 4-phosphate and phosphoenolpyruvate: step 6/7.</text>
</comment>
<evidence type="ECO:0000256" key="9">
    <source>
        <dbReference type="HAMAP-Rule" id="MF_00210"/>
    </source>
</evidence>
<dbReference type="EC" id="2.5.1.19" evidence="9"/>
<dbReference type="FunFam" id="3.65.10.10:FF:000006">
    <property type="entry name" value="3-phosphoshikimate 1-carboxyvinyltransferase"/>
    <property type="match status" value="1"/>
</dbReference>
<keyword evidence="4 9" id="KW-0963">Cytoplasm</keyword>
<dbReference type="SUPFAM" id="SSF55205">
    <property type="entry name" value="EPT/RTPC-like"/>
    <property type="match status" value="1"/>
</dbReference>
<dbReference type="PIRSF" id="PIRSF000505">
    <property type="entry name" value="EPSPS"/>
    <property type="match status" value="1"/>
</dbReference>
<feature type="binding site" evidence="9">
    <location>
        <position position="33"/>
    </location>
    <ligand>
        <name>3-phosphoshikimate</name>
        <dbReference type="ChEBI" id="CHEBI:145989"/>
    </ligand>
</feature>
<dbReference type="AlphaFoldDB" id="A0AAW5R1R4"/>
<feature type="active site" description="Proton acceptor" evidence="9">
    <location>
        <position position="336"/>
    </location>
</feature>
<comment type="subunit">
    <text evidence="9">Monomer.</text>
</comment>
<dbReference type="FunFam" id="3.65.10.10:FF:000005">
    <property type="entry name" value="3-phosphoshikimate 1-carboxyvinyltransferase"/>
    <property type="match status" value="1"/>
</dbReference>
<keyword evidence="6 9" id="KW-0808">Transferase</keyword>
<feature type="binding site" evidence="9">
    <location>
        <position position="38"/>
    </location>
    <ligand>
        <name>3-phosphoshikimate</name>
        <dbReference type="ChEBI" id="CHEBI:145989"/>
    </ligand>
</feature>
<feature type="binding site" evidence="9">
    <location>
        <position position="34"/>
    </location>
    <ligand>
        <name>3-phosphoshikimate</name>
        <dbReference type="ChEBI" id="CHEBI:145989"/>
    </ligand>
</feature>
<comment type="caution">
    <text evidence="12">The sequence shown here is derived from an EMBL/GenBank/DDBJ whole genome shotgun (WGS) entry which is preliminary data.</text>
</comment>
<accession>A0AAW5R1R4</accession>
<dbReference type="GO" id="GO:0003866">
    <property type="term" value="F:3-phosphoshikimate 1-carboxyvinyltransferase activity"/>
    <property type="evidence" value="ECO:0007669"/>
    <property type="project" value="UniProtKB-UniRule"/>
</dbReference>
<dbReference type="GO" id="GO:0005737">
    <property type="term" value="C:cytoplasm"/>
    <property type="evidence" value="ECO:0007669"/>
    <property type="project" value="UniProtKB-SubCell"/>
</dbReference>
<evidence type="ECO:0000256" key="3">
    <source>
        <dbReference type="ARBA" id="ARBA00009948"/>
    </source>
</evidence>
<evidence type="ECO:0000256" key="8">
    <source>
        <dbReference type="ARBA" id="ARBA00044633"/>
    </source>
</evidence>
<dbReference type="InterPro" id="IPR001986">
    <property type="entry name" value="Enolpyruvate_Tfrase_dom"/>
</dbReference>
<evidence type="ECO:0000256" key="6">
    <source>
        <dbReference type="ARBA" id="ARBA00022679"/>
    </source>
</evidence>
<keyword evidence="13" id="KW-1185">Reference proteome</keyword>
<feature type="binding site" evidence="9">
    <location>
        <position position="183"/>
    </location>
    <ligand>
        <name>3-phosphoshikimate</name>
        <dbReference type="ChEBI" id="CHEBI:145989"/>
    </ligand>
</feature>
<feature type="region of interest" description="Disordered" evidence="10">
    <location>
        <begin position="1"/>
        <end position="25"/>
    </location>
</feature>
<evidence type="ECO:0000259" key="11">
    <source>
        <dbReference type="Pfam" id="PF00275"/>
    </source>
</evidence>
<evidence type="ECO:0000256" key="5">
    <source>
        <dbReference type="ARBA" id="ARBA00022605"/>
    </source>
</evidence>
<evidence type="ECO:0000256" key="4">
    <source>
        <dbReference type="ARBA" id="ARBA00022490"/>
    </source>
</evidence>
<dbReference type="GO" id="GO:0009423">
    <property type="term" value="P:chorismate biosynthetic process"/>
    <property type="evidence" value="ECO:0007669"/>
    <property type="project" value="UniProtKB-UniRule"/>
</dbReference>
<evidence type="ECO:0000256" key="10">
    <source>
        <dbReference type="SAM" id="MobiDB-lite"/>
    </source>
</evidence>
<feature type="binding site" evidence="9">
    <location>
        <position position="367"/>
    </location>
    <ligand>
        <name>phosphoenolpyruvate</name>
        <dbReference type="ChEBI" id="CHEBI:58702"/>
    </ligand>
</feature>
<keyword evidence="7 9" id="KW-0057">Aromatic amino acid biosynthesis</keyword>
<feature type="binding site" evidence="9">
    <location>
        <position position="33"/>
    </location>
    <ligand>
        <name>phosphoenolpyruvate</name>
        <dbReference type="ChEBI" id="CHEBI:58702"/>
    </ligand>
</feature>
<comment type="similarity">
    <text evidence="3 9">Belongs to the EPSP synthase family.</text>
</comment>
<dbReference type="InterPro" id="IPR023193">
    <property type="entry name" value="EPSP_synthase_CS"/>
</dbReference>
<dbReference type="PANTHER" id="PTHR21090">
    <property type="entry name" value="AROM/DEHYDROQUINATE SYNTHASE"/>
    <property type="match status" value="1"/>
</dbReference>
<protein>
    <recommendedName>
        <fullName evidence="9">3-phosphoshikimate 1-carboxyvinyltransferase</fullName>
        <ecNumber evidence="9">2.5.1.19</ecNumber>
    </recommendedName>
    <alternativeName>
        <fullName evidence="9">5-enolpyruvylshikimate-3-phosphate synthase</fullName>
        <shortName evidence="9">EPSP synthase</shortName>
        <shortName evidence="9">EPSPS</shortName>
    </alternativeName>
</protein>
<dbReference type="GO" id="GO:0009073">
    <property type="term" value="P:aromatic amino acid family biosynthetic process"/>
    <property type="evidence" value="ECO:0007669"/>
    <property type="project" value="UniProtKB-KW"/>
</dbReference>
<evidence type="ECO:0000256" key="7">
    <source>
        <dbReference type="ARBA" id="ARBA00023141"/>
    </source>
</evidence>
<proteinExistence type="inferred from homology"/>
<organism evidence="12 13">
    <name type="scientific">Microbaculum marinisediminis</name>
    <dbReference type="NCBI Taxonomy" id="2931392"/>
    <lineage>
        <taxon>Bacteria</taxon>
        <taxon>Pseudomonadati</taxon>
        <taxon>Pseudomonadota</taxon>
        <taxon>Alphaproteobacteria</taxon>
        <taxon>Hyphomicrobiales</taxon>
        <taxon>Tepidamorphaceae</taxon>
        <taxon>Microbaculum</taxon>
    </lineage>
</organism>
<sequence length="470" mass="48461">MTADPSSANTADPRLGARASGPLTGTVRLPGDKSISHRALIFGALAEGRTTIRGLLEGHDVIATADAMRAFGARVERHVDDAGEAVWTVDGVGVGALIEPAALLDFGNSGTGARLLLGMVAGHGIAVRFDGDASLRKRPMGRVLAPLELMGARVCDSADDRLPLTLKGTRDPIPIEYRLPVPSAQVKSAVLLAGLNSPGLTTVIEPEPTRDHTERMLVHFGARLDISRDPDGARRIALHGRPRLTGQAVTVPGDPSSAAFPLVAGLIVPGSRVTIRGVMVNPSRAGLITTLQEMGAKLTLANEREDGGEPVADVTVEAGPLTGVEVPAERAPSMIDEYPALAVAAAYARGTTVMRGLSELKVKESDRLAAVAAGLAVNGVDVRVDGDDLIVAGGAGRVAGGGTVETHMDHRIAMAFLVMGLASETPVLVDDGAMIATSFPDFVPLMRGLGADLGPVSDWPDTAPAGEPGA</sequence>
<dbReference type="PROSITE" id="PS00885">
    <property type="entry name" value="EPSP_SYNTHASE_2"/>
    <property type="match status" value="1"/>
</dbReference>
<dbReference type="RefSeq" id="WP_261617115.1">
    <property type="nucleotide sequence ID" value="NZ_JALIDZ010000007.1"/>
</dbReference>
<dbReference type="PANTHER" id="PTHR21090:SF5">
    <property type="entry name" value="PENTAFUNCTIONAL AROM POLYPEPTIDE"/>
    <property type="match status" value="1"/>
</dbReference>
<feature type="binding site" evidence="9">
    <location>
        <position position="411"/>
    </location>
    <ligand>
        <name>phosphoenolpyruvate</name>
        <dbReference type="ChEBI" id="CHEBI:58702"/>
    </ligand>
</feature>
<comment type="subcellular location">
    <subcellularLocation>
        <location evidence="9">Cytoplasm</location>
    </subcellularLocation>
</comment>
<dbReference type="InterPro" id="IPR006264">
    <property type="entry name" value="EPSP_synthase"/>
</dbReference>
<evidence type="ECO:0000313" key="12">
    <source>
        <dbReference type="EMBL" id="MCT8973282.1"/>
    </source>
</evidence>
<comment type="function">
    <text evidence="1 9">Catalyzes the transfer of the enolpyruvyl moiety of phosphoenolpyruvate (PEP) to the 5-hydroxyl of shikimate-3-phosphate (S3P) to produce enolpyruvyl shikimate-3-phosphate and inorganic phosphate.</text>
</comment>
<evidence type="ECO:0000256" key="1">
    <source>
        <dbReference type="ARBA" id="ARBA00002174"/>
    </source>
</evidence>
<dbReference type="HAMAP" id="MF_00210">
    <property type="entry name" value="EPSP_synth"/>
    <property type="match status" value="1"/>
</dbReference>
<comment type="caution">
    <text evidence="9">Lacks conserved residue(s) required for the propagation of feature annotation.</text>
</comment>
<dbReference type="GO" id="GO:0008652">
    <property type="term" value="P:amino acid biosynthetic process"/>
    <property type="evidence" value="ECO:0007669"/>
    <property type="project" value="UniProtKB-KW"/>
</dbReference>
<reference evidence="12 13" key="1">
    <citation type="submission" date="2022-04" db="EMBL/GenBank/DDBJ databases">
        <authorList>
            <person name="Ye Y.-Q."/>
            <person name="Du Z.-J."/>
        </authorList>
    </citation>
    <scope>NUCLEOTIDE SEQUENCE [LARGE SCALE GENOMIC DNA]</scope>
    <source>
        <strain evidence="12 13">A6E488</strain>
    </source>
</reference>
<dbReference type="InterPro" id="IPR013792">
    <property type="entry name" value="RNA3'P_cycl/enolpyr_Trfase_a/b"/>
</dbReference>
<dbReference type="CDD" id="cd01556">
    <property type="entry name" value="EPSP_synthase"/>
    <property type="match status" value="1"/>
</dbReference>
<dbReference type="NCBIfam" id="TIGR01356">
    <property type="entry name" value="aroA"/>
    <property type="match status" value="1"/>
</dbReference>
<dbReference type="InterPro" id="IPR036968">
    <property type="entry name" value="Enolpyruvate_Tfrase_sf"/>
</dbReference>
<gene>
    <name evidence="9 12" type="primary">aroA</name>
    <name evidence="12" type="ORF">MUB46_15575</name>
</gene>
<dbReference type="Gene3D" id="3.65.10.10">
    <property type="entry name" value="Enolpyruvate transferase domain"/>
    <property type="match status" value="2"/>
</dbReference>
<feature type="domain" description="Enolpyruvate transferase" evidence="11">
    <location>
        <begin position="19"/>
        <end position="444"/>
    </location>
</feature>
<evidence type="ECO:0000313" key="13">
    <source>
        <dbReference type="Proteomes" id="UP001320898"/>
    </source>
</evidence>
<feature type="binding site" evidence="9">
    <location>
        <position position="336"/>
    </location>
    <ligand>
        <name>3-phosphoshikimate</name>
        <dbReference type="ChEBI" id="CHEBI:145989"/>
    </ligand>
</feature>
<comment type="catalytic activity">
    <reaction evidence="8">
        <text>3-phosphoshikimate + phosphoenolpyruvate = 5-O-(1-carboxyvinyl)-3-phosphoshikimate + phosphate</text>
        <dbReference type="Rhea" id="RHEA:21256"/>
        <dbReference type="ChEBI" id="CHEBI:43474"/>
        <dbReference type="ChEBI" id="CHEBI:57701"/>
        <dbReference type="ChEBI" id="CHEBI:58702"/>
        <dbReference type="ChEBI" id="CHEBI:145989"/>
        <dbReference type="EC" id="2.5.1.19"/>
    </reaction>
    <physiologicalReaction direction="left-to-right" evidence="8">
        <dbReference type="Rhea" id="RHEA:21257"/>
    </physiologicalReaction>
</comment>
<feature type="binding site" evidence="9">
    <location>
        <position position="110"/>
    </location>
    <ligand>
        <name>phosphoenolpyruvate</name>
        <dbReference type="ChEBI" id="CHEBI:58702"/>
    </ligand>
</feature>
<feature type="compositionally biased region" description="Polar residues" evidence="10">
    <location>
        <begin position="1"/>
        <end position="10"/>
    </location>
</feature>
<dbReference type="Proteomes" id="UP001320898">
    <property type="component" value="Unassembled WGS sequence"/>
</dbReference>
<feature type="binding site" evidence="9">
    <location>
        <position position="363"/>
    </location>
    <ligand>
        <name>3-phosphoshikimate</name>
        <dbReference type="ChEBI" id="CHEBI:145989"/>
    </ligand>
</feature>
<dbReference type="EMBL" id="JALIDZ010000007">
    <property type="protein sequence ID" value="MCT8973282.1"/>
    <property type="molecule type" value="Genomic_DNA"/>
</dbReference>
<keyword evidence="5 9" id="KW-0028">Amino-acid biosynthesis</keyword>
<feature type="binding site" evidence="9">
    <location>
        <position position="185"/>
    </location>
    <ligand>
        <name>3-phosphoshikimate</name>
        <dbReference type="ChEBI" id="CHEBI:145989"/>
    </ligand>
</feature>
<feature type="binding site" evidence="9">
    <location>
        <position position="138"/>
    </location>
    <ligand>
        <name>phosphoenolpyruvate</name>
        <dbReference type="ChEBI" id="CHEBI:58702"/>
    </ligand>
</feature>
<name>A0AAW5R1R4_9HYPH</name>